<accession>A0A4Y2KMB9</accession>
<comment type="caution">
    <text evidence="2">The sequence shown here is derived from an EMBL/GenBank/DDBJ whole genome shotgun (WGS) entry which is preliminary data.</text>
</comment>
<sequence length="118" mass="13894">MACSFHWWVLFLFETFPQTRYNLEGKKKLNTPENISKRHQYEGGGTMVWASVFLNGRTGQHIFTNTTMNAEIYRDEVLYPHVKLLGVKSIIFFLSMDNNERLHRDVLMNDYLEDEGSN</sequence>
<protein>
    <submittedName>
        <fullName evidence="2">Uncharacterized protein</fullName>
    </submittedName>
</protein>
<dbReference type="InterPro" id="IPR036397">
    <property type="entry name" value="RNaseH_sf"/>
</dbReference>
<evidence type="ECO:0000313" key="3">
    <source>
        <dbReference type="Proteomes" id="UP000499080"/>
    </source>
</evidence>
<feature type="signal peptide" evidence="1">
    <location>
        <begin position="1"/>
        <end position="21"/>
    </location>
</feature>
<evidence type="ECO:0000256" key="1">
    <source>
        <dbReference type="SAM" id="SignalP"/>
    </source>
</evidence>
<keyword evidence="1" id="KW-0732">Signal</keyword>
<organism evidence="2 3">
    <name type="scientific">Araneus ventricosus</name>
    <name type="common">Orbweaver spider</name>
    <name type="synonym">Epeira ventricosa</name>
    <dbReference type="NCBI Taxonomy" id="182803"/>
    <lineage>
        <taxon>Eukaryota</taxon>
        <taxon>Metazoa</taxon>
        <taxon>Ecdysozoa</taxon>
        <taxon>Arthropoda</taxon>
        <taxon>Chelicerata</taxon>
        <taxon>Arachnida</taxon>
        <taxon>Araneae</taxon>
        <taxon>Araneomorphae</taxon>
        <taxon>Entelegynae</taxon>
        <taxon>Araneoidea</taxon>
        <taxon>Araneidae</taxon>
        <taxon>Araneus</taxon>
    </lineage>
</organism>
<dbReference type="AlphaFoldDB" id="A0A4Y2KMB9"/>
<dbReference type="Gene3D" id="3.30.420.10">
    <property type="entry name" value="Ribonuclease H-like superfamily/Ribonuclease H"/>
    <property type="match status" value="1"/>
</dbReference>
<proteinExistence type="predicted"/>
<gene>
    <name evidence="2" type="ORF">AVEN_228764_1</name>
</gene>
<evidence type="ECO:0000313" key="2">
    <source>
        <dbReference type="EMBL" id="GBN03398.1"/>
    </source>
</evidence>
<dbReference type="GO" id="GO:0003676">
    <property type="term" value="F:nucleic acid binding"/>
    <property type="evidence" value="ECO:0007669"/>
    <property type="project" value="InterPro"/>
</dbReference>
<name>A0A4Y2KMB9_ARAVE</name>
<reference evidence="2 3" key="1">
    <citation type="journal article" date="2019" name="Sci. Rep.">
        <title>Orb-weaving spider Araneus ventricosus genome elucidates the spidroin gene catalogue.</title>
        <authorList>
            <person name="Kono N."/>
            <person name="Nakamura H."/>
            <person name="Ohtoshi R."/>
            <person name="Moran D.A.P."/>
            <person name="Shinohara A."/>
            <person name="Yoshida Y."/>
            <person name="Fujiwara M."/>
            <person name="Mori M."/>
            <person name="Tomita M."/>
            <person name="Arakawa K."/>
        </authorList>
    </citation>
    <scope>NUCLEOTIDE SEQUENCE [LARGE SCALE GENOMIC DNA]</scope>
</reference>
<feature type="chain" id="PRO_5021290398" evidence="1">
    <location>
        <begin position="22"/>
        <end position="118"/>
    </location>
</feature>
<dbReference type="EMBL" id="BGPR01004792">
    <property type="protein sequence ID" value="GBN03398.1"/>
    <property type="molecule type" value="Genomic_DNA"/>
</dbReference>
<keyword evidence="3" id="KW-1185">Reference proteome</keyword>
<dbReference type="Proteomes" id="UP000499080">
    <property type="component" value="Unassembled WGS sequence"/>
</dbReference>